<reference evidence="2 3" key="1">
    <citation type="submission" date="2018-09" db="EMBL/GenBank/DDBJ databases">
        <title>Genomic Encyclopedia of Archaeal and Bacterial Type Strains, Phase II (KMG-II): from individual species to whole genera.</title>
        <authorList>
            <person name="Goeker M."/>
        </authorList>
    </citation>
    <scope>NUCLEOTIDE SEQUENCE [LARGE SCALE GENOMIC DNA]</scope>
    <source>
        <strain evidence="2 3">DSM 26283</strain>
    </source>
</reference>
<dbReference type="RefSeq" id="WP_120201315.1">
    <property type="nucleotide sequence ID" value="NZ_RAQJ01000003.1"/>
</dbReference>
<name>A0A420DL56_9FLAO</name>
<dbReference type="OrthoDB" id="1454744at2"/>
<evidence type="ECO:0000313" key="3">
    <source>
        <dbReference type="Proteomes" id="UP000284892"/>
    </source>
</evidence>
<evidence type="ECO:0000256" key="1">
    <source>
        <dbReference type="SAM" id="Phobius"/>
    </source>
</evidence>
<feature type="transmembrane region" description="Helical" evidence="1">
    <location>
        <begin position="58"/>
        <end position="76"/>
    </location>
</feature>
<dbReference type="Proteomes" id="UP000284892">
    <property type="component" value="Unassembled WGS sequence"/>
</dbReference>
<evidence type="ECO:0008006" key="4">
    <source>
        <dbReference type="Google" id="ProtNLM"/>
    </source>
</evidence>
<protein>
    <recommendedName>
        <fullName evidence="4">FUSC family protein</fullName>
    </recommendedName>
</protein>
<feature type="transmembrane region" description="Helical" evidence="1">
    <location>
        <begin position="30"/>
        <end position="46"/>
    </location>
</feature>
<organism evidence="2 3">
    <name type="scientific">Ichthyenterobacterium magnum</name>
    <dbReference type="NCBI Taxonomy" id="1230530"/>
    <lineage>
        <taxon>Bacteria</taxon>
        <taxon>Pseudomonadati</taxon>
        <taxon>Bacteroidota</taxon>
        <taxon>Flavobacteriia</taxon>
        <taxon>Flavobacteriales</taxon>
        <taxon>Flavobacteriaceae</taxon>
        <taxon>Ichthyenterobacterium</taxon>
    </lineage>
</organism>
<keyword evidence="3" id="KW-1185">Reference proteome</keyword>
<sequence length="114" mass="12732">MRKLLIILGFITATLAVILAVTPLSKMAFIPAILAFIFGLIALKFSKAKQLSKKSIQLIFLLTIISISLATYKTIFQTSEVGDTQELELRDEESVEDSKEILEDLDLDELDDIE</sequence>
<keyword evidence="1" id="KW-0472">Membrane</keyword>
<keyword evidence="1" id="KW-0812">Transmembrane</keyword>
<dbReference type="EMBL" id="RAQJ01000003">
    <property type="protein sequence ID" value="RKE94907.1"/>
    <property type="molecule type" value="Genomic_DNA"/>
</dbReference>
<proteinExistence type="predicted"/>
<dbReference type="AlphaFoldDB" id="A0A420DL56"/>
<evidence type="ECO:0000313" key="2">
    <source>
        <dbReference type="EMBL" id="RKE94907.1"/>
    </source>
</evidence>
<gene>
    <name evidence="2" type="ORF">BXY80_1921</name>
</gene>
<keyword evidence="1" id="KW-1133">Transmembrane helix</keyword>
<accession>A0A420DL56</accession>
<comment type="caution">
    <text evidence="2">The sequence shown here is derived from an EMBL/GenBank/DDBJ whole genome shotgun (WGS) entry which is preliminary data.</text>
</comment>